<dbReference type="InterPro" id="IPR025733">
    <property type="entry name" value="PAPs_C"/>
</dbReference>
<dbReference type="EC" id="3.1.3.2" evidence="3"/>
<keyword evidence="8" id="KW-1185">Reference proteome</keyword>
<feature type="domain" description="Purple acid phosphatase N-terminal" evidence="6">
    <location>
        <begin position="158"/>
        <end position="251"/>
    </location>
</feature>
<keyword evidence="1 3" id="KW-0732">Signal</keyword>
<keyword evidence="2" id="KW-0325">Glycoprotein</keyword>
<evidence type="ECO:0000313" key="7">
    <source>
        <dbReference type="EMBL" id="EDQ88216.1"/>
    </source>
</evidence>
<dbReference type="InterPro" id="IPR004843">
    <property type="entry name" value="Calcineurin-like_PHP"/>
</dbReference>
<dbReference type="EMBL" id="CH991555">
    <property type="protein sequence ID" value="EDQ88216.1"/>
    <property type="molecule type" value="Genomic_DNA"/>
</dbReference>
<name>A9V290_MONBE</name>
<feature type="domain" description="Purple acid phosphatase C-terminal" evidence="5">
    <location>
        <begin position="488"/>
        <end position="549"/>
    </location>
</feature>
<dbReference type="KEGG" id="mbr:MONBRDRAFT_26397"/>
<dbReference type="Pfam" id="PF00149">
    <property type="entry name" value="Metallophos"/>
    <property type="match status" value="1"/>
</dbReference>
<dbReference type="SUPFAM" id="SSF49363">
    <property type="entry name" value="Purple acid phosphatase, N-terminal domain"/>
    <property type="match status" value="1"/>
</dbReference>
<dbReference type="SUPFAM" id="SSF56300">
    <property type="entry name" value="Metallo-dependent phosphatases"/>
    <property type="match status" value="1"/>
</dbReference>
<dbReference type="GO" id="GO:0003993">
    <property type="term" value="F:acid phosphatase activity"/>
    <property type="evidence" value="ECO:0007669"/>
    <property type="project" value="UniProtKB-EC"/>
</dbReference>
<feature type="chain" id="PRO_5005122274" description="Purple acid phosphatase" evidence="3">
    <location>
        <begin position="23"/>
        <end position="571"/>
    </location>
</feature>
<dbReference type="GeneID" id="5892200"/>
<dbReference type="GO" id="GO:0046872">
    <property type="term" value="F:metal ion binding"/>
    <property type="evidence" value="ECO:0007669"/>
    <property type="project" value="InterPro"/>
</dbReference>
<evidence type="ECO:0000259" key="4">
    <source>
        <dbReference type="Pfam" id="PF00149"/>
    </source>
</evidence>
<dbReference type="Gene3D" id="3.60.21.10">
    <property type="match status" value="1"/>
</dbReference>
<protein>
    <recommendedName>
        <fullName evidence="3">Purple acid phosphatase</fullName>
        <ecNumber evidence="3">3.1.3.2</ecNumber>
    </recommendedName>
</protein>
<comment type="catalytic activity">
    <reaction evidence="3">
        <text>a phosphate monoester + H2O = an alcohol + phosphate</text>
        <dbReference type="Rhea" id="RHEA:15017"/>
        <dbReference type="ChEBI" id="CHEBI:15377"/>
        <dbReference type="ChEBI" id="CHEBI:30879"/>
        <dbReference type="ChEBI" id="CHEBI:43474"/>
        <dbReference type="ChEBI" id="CHEBI:67140"/>
        <dbReference type="EC" id="3.1.3.2"/>
    </reaction>
</comment>
<dbReference type="PANTHER" id="PTHR45867:SF10">
    <property type="entry name" value="PURPLE ACID PHOSPHATASE"/>
    <property type="match status" value="1"/>
</dbReference>
<feature type="signal peptide" evidence="3">
    <location>
        <begin position="1"/>
        <end position="22"/>
    </location>
</feature>
<gene>
    <name evidence="7" type="ORF">MONBRDRAFT_26397</name>
</gene>
<reference evidence="7 8" key="1">
    <citation type="journal article" date="2008" name="Nature">
        <title>The genome of the choanoflagellate Monosiga brevicollis and the origin of metazoans.</title>
        <authorList>
            <consortium name="JGI Sequencing"/>
            <person name="King N."/>
            <person name="Westbrook M.J."/>
            <person name="Young S.L."/>
            <person name="Kuo A."/>
            <person name="Abedin M."/>
            <person name="Chapman J."/>
            <person name="Fairclough S."/>
            <person name="Hellsten U."/>
            <person name="Isogai Y."/>
            <person name="Letunic I."/>
            <person name="Marr M."/>
            <person name="Pincus D."/>
            <person name="Putnam N."/>
            <person name="Rokas A."/>
            <person name="Wright K.J."/>
            <person name="Zuzow R."/>
            <person name="Dirks W."/>
            <person name="Good M."/>
            <person name="Goodstein D."/>
            <person name="Lemons D."/>
            <person name="Li W."/>
            <person name="Lyons J.B."/>
            <person name="Morris A."/>
            <person name="Nichols S."/>
            <person name="Richter D.J."/>
            <person name="Salamov A."/>
            <person name="Bork P."/>
            <person name="Lim W.A."/>
            <person name="Manning G."/>
            <person name="Miller W.T."/>
            <person name="McGinnis W."/>
            <person name="Shapiro H."/>
            <person name="Tjian R."/>
            <person name="Grigoriev I.V."/>
            <person name="Rokhsar D."/>
        </authorList>
    </citation>
    <scope>NUCLEOTIDE SEQUENCE [LARGE SCALE GENOMIC DNA]</scope>
    <source>
        <strain evidence="8">MX1 / ATCC 50154</strain>
    </source>
</reference>
<dbReference type="AlphaFoldDB" id="A9V290"/>
<organism evidence="7 8">
    <name type="scientific">Monosiga brevicollis</name>
    <name type="common">Choanoflagellate</name>
    <dbReference type="NCBI Taxonomy" id="81824"/>
    <lineage>
        <taxon>Eukaryota</taxon>
        <taxon>Choanoflagellata</taxon>
        <taxon>Craspedida</taxon>
        <taxon>Salpingoecidae</taxon>
        <taxon>Monosiga</taxon>
    </lineage>
</organism>
<dbReference type="FunCoup" id="A9V290">
    <property type="interactions" value="32"/>
</dbReference>
<dbReference type="eggNOG" id="KOG1378">
    <property type="taxonomic scope" value="Eukaryota"/>
</dbReference>
<dbReference type="CDD" id="cd00839">
    <property type="entry name" value="MPP_PAPs"/>
    <property type="match status" value="1"/>
</dbReference>
<dbReference type="InterPro" id="IPR015914">
    <property type="entry name" value="PAPs_N"/>
</dbReference>
<evidence type="ECO:0000256" key="2">
    <source>
        <dbReference type="ARBA" id="ARBA00023180"/>
    </source>
</evidence>
<dbReference type="Pfam" id="PF16656">
    <property type="entry name" value="Pur_ac_phosph_N"/>
    <property type="match status" value="1"/>
</dbReference>
<dbReference type="InParanoid" id="A9V290"/>
<dbReference type="InterPro" id="IPR029052">
    <property type="entry name" value="Metallo-depent_PP-like"/>
</dbReference>
<evidence type="ECO:0000313" key="8">
    <source>
        <dbReference type="Proteomes" id="UP000001357"/>
    </source>
</evidence>
<proteinExistence type="inferred from homology"/>
<dbReference type="Pfam" id="PF14008">
    <property type="entry name" value="Metallophos_C"/>
    <property type="match status" value="1"/>
</dbReference>
<evidence type="ECO:0000256" key="1">
    <source>
        <dbReference type="ARBA" id="ARBA00022729"/>
    </source>
</evidence>
<feature type="domain" description="Calcineurin-like phosphoesterase" evidence="4">
    <location>
        <begin position="266"/>
        <end position="467"/>
    </location>
</feature>
<dbReference type="InterPro" id="IPR008963">
    <property type="entry name" value="Purple_acid_Pase-like_N"/>
</dbReference>
<accession>A9V290</accession>
<dbReference type="Proteomes" id="UP000001357">
    <property type="component" value="Unassembled WGS sequence"/>
</dbReference>
<dbReference type="Gene3D" id="2.60.40.380">
    <property type="entry name" value="Purple acid phosphatase-like, N-terminal"/>
    <property type="match status" value="1"/>
</dbReference>
<comment type="similarity">
    <text evidence="3">Belongs to the metallophosphoesterase superfamily. Purple acid phosphatase family.</text>
</comment>
<evidence type="ECO:0000259" key="5">
    <source>
        <dbReference type="Pfam" id="PF14008"/>
    </source>
</evidence>
<dbReference type="RefSeq" id="XP_001746809.1">
    <property type="nucleotide sequence ID" value="XM_001746757.1"/>
</dbReference>
<sequence>MVCLRAVLALVGLAAFLSVGQAASLNACQLMPTCALAAALPGCGWCWQSTLTRDQQHGARLQQEKECSSHKCVFGLSAGNTAGPTDGSPCSDWTYEYIECMQHVDCNALPDCQNILGTYCGWCEDTKTGMRGNASGPEHGQCSNWISSIDQCANITGPQHVHLSYAQQDTSMMVTFACRTNTTALATYASANDAGSESRQVPAVAHAFNGTGNPDGLQYIYRAELVGLERGAYYKYSVACEEQNSSTFTFQAKPRDPSPGNDWEAKFLVWGDMGRHGGSQALDRLTLEASDDHRNVTTLIHFGDFAYDLDDNGGINGDTFMTRIQQLASHKPYMTCVGNHEIEDGSFSNYLNRFTMPRYDVNNGWDMLWHSWDVHLVHFISYSTEVYFSNKFDIQRQYDWLEADLQAANANRTLRPWIIAFGHRPMYCSNLDGDDCTKNSSVVRAGLEDLFHKYGVDIVFEAHEHSYERLWPTYNNTVTQFDYINPKAAVHLVSGAAGCNEANGACLNPILTGRLPWSAFRSSAQGTYSFGHLNIHNSTHAYFDSYVVEEERVEDFIWIIQEHHGLRNMTL</sequence>
<dbReference type="InterPro" id="IPR041792">
    <property type="entry name" value="MPP_PAP"/>
</dbReference>
<dbReference type="PANTHER" id="PTHR45867">
    <property type="entry name" value="PURPLE ACID PHOSPHATASE"/>
    <property type="match status" value="1"/>
</dbReference>
<keyword evidence="3" id="KW-0378">Hydrolase</keyword>
<evidence type="ECO:0000256" key="3">
    <source>
        <dbReference type="RuleBase" id="RU361203"/>
    </source>
</evidence>
<dbReference type="OMA" id="YASWSIP"/>
<evidence type="ECO:0000259" key="6">
    <source>
        <dbReference type="Pfam" id="PF16656"/>
    </source>
</evidence>